<dbReference type="Gene3D" id="3.30.300.30">
    <property type="match status" value="1"/>
</dbReference>
<dbReference type="SUPFAM" id="SSF56801">
    <property type="entry name" value="Acetyl-CoA synthetase-like"/>
    <property type="match status" value="1"/>
</dbReference>
<name>A0A643FLX4_9BURK</name>
<feature type="domain" description="AMP-binding enzyme C-terminal" evidence="2">
    <location>
        <begin position="472"/>
        <end position="547"/>
    </location>
</feature>
<dbReference type="Pfam" id="PF13193">
    <property type="entry name" value="AMP-binding_C"/>
    <property type="match status" value="1"/>
</dbReference>
<dbReference type="Proteomes" id="UP000397656">
    <property type="component" value="Chromosome 1"/>
</dbReference>
<gene>
    <name evidence="3" type="ORF">F7R26_016445</name>
</gene>
<organism evidence="3 4">
    <name type="scientific">Cupriavidus basilensis</name>
    <dbReference type="NCBI Taxonomy" id="68895"/>
    <lineage>
        <taxon>Bacteria</taxon>
        <taxon>Pseudomonadati</taxon>
        <taxon>Pseudomonadota</taxon>
        <taxon>Betaproteobacteria</taxon>
        <taxon>Burkholderiales</taxon>
        <taxon>Burkholderiaceae</taxon>
        <taxon>Cupriavidus</taxon>
    </lineage>
</organism>
<dbReference type="PANTHER" id="PTHR43767:SF1">
    <property type="entry name" value="NONRIBOSOMAL PEPTIDE SYNTHASE PES1 (EUROFUNG)-RELATED"/>
    <property type="match status" value="1"/>
</dbReference>
<evidence type="ECO:0000313" key="4">
    <source>
        <dbReference type="Proteomes" id="UP000397656"/>
    </source>
</evidence>
<dbReference type="PANTHER" id="PTHR43767">
    <property type="entry name" value="LONG-CHAIN-FATTY-ACID--COA LIGASE"/>
    <property type="match status" value="1"/>
</dbReference>
<dbReference type="Pfam" id="PF00501">
    <property type="entry name" value="AMP-binding"/>
    <property type="match status" value="1"/>
</dbReference>
<dbReference type="InterPro" id="IPR000873">
    <property type="entry name" value="AMP-dep_synth/lig_dom"/>
</dbReference>
<evidence type="ECO:0000259" key="2">
    <source>
        <dbReference type="Pfam" id="PF13193"/>
    </source>
</evidence>
<dbReference type="EMBL" id="CP062803">
    <property type="protein sequence ID" value="QOT75749.1"/>
    <property type="molecule type" value="Genomic_DNA"/>
</dbReference>
<protein>
    <submittedName>
        <fullName evidence="3">Acyl-CoA synthetase</fullName>
    </submittedName>
</protein>
<dbReference type="InterPro" id="IPR020845">
    <property type="entry name" value="AMP-binding_CS"/>
</dbReference>
<accession>A0A643FLX4</accession>
<dbReference type="InterPro" id="IPR042099">
    <property type="entry name" value="ANL_N_sf"/>
</dbReference>
<dbReference type="Gene3D" id="3.40.50.12780">
    <property type="entry name" value="N-terminal domain of ligase-like"/>
    <property type="match status" value="1"/>
</dbReference>
<dbReference type="GeneID" id="98402505"/>
<evidence type="ECO:0000313" key="3">
    <source>
        <dbReference type="EMBL" id="QOT75749.1"/>
    </source>
</evidence>
<evidence type="ECO:0000259" key="1">
    <source>
        <dbReference type="Pfam" id="PF00501"/>
    </source>
</evidence>
<dbReference type="InterPro" id="IPR025110">
    <property type="entry name" value="AMP-bd_C"/>
</dbReference>
<feature type="domain" description="AMP-dependent synthetase/ligase" evidence="1">
    <location>
        <begin position="36"/>
        <end position="420"/>
    </location>
</feature>
<dbReference type="GO" id="GO:0016878">
    <property type="term" value="F:acid-thiol ligase activity"/>
    <property type="evidence" value="ECO:0007669"/>
    <property type="project" value="UniProtKB-ARBA"/>
</dbReference>
<dbReference type="AlphaFoldDB" id="A0A643FLX4"/>
<dbReference type="RefSeq" id="WP_150990902.1">
    <property type="nucleotide sequence ID" value="NZ_CP062803.1"/>
</dbReference>
<dbReference type="PROSITE" id="PS00455">
    <property type="entry name" value="AMP_BINDING"/>
    <property type="match status" value="1"/>
</dbReference>
<proteinExistence type="predicted"/>
<sequence>MTKAVLPLRNLADIEALERLPIERRLAQPVSSYAALRRAAAATPRAPALTFVASGDPADGEVRYDYAALAARVTQAANAFASLGVGRRDVVSYLLPNLPETHFTLWGAEAVGIVNPVNPFLEVDHMAGILNAAGTVVLVAQGRQDQAGIWEKVEALRSQVPSLRAVVRVGGLGACPPWAVDFDALLAAQPADALSAAPPQGDHVASYFHTGGTTGTPKLARRTHFNEAANAWGVATAVAMSPADTLLCGLPLFHSNAMMVTGLAPFSVGAHVVLLSSAGYRDPRTFAAFWRSVQRYRATLFSAVPTVLSALLNVPREGADLSSLRFAICGAAPLSPELFQRFETATGLKLLEGYGMTEATCVSSLNPRDGERAVGSIGLRMPYQQMKVAHLGADGEVRREAAVDEIGTILLRGPYVFSGYVKDSDNHGVCLADGWLNTGDLGRQDAQGYFWLTGRAKDLIIRGGHNIDPGMIEEGLMRHPAVELAAAVGKPDGYAGELPMAYVTLRKGQACEAAELLAHARATIAERAAVPVDVVILETMPLTAVNKIFKPKLRELAIAKALADTLQKVCGAIEVRVDVQPHAKHGIESHVVAHRPAGAHGMALMQRAEAELGRLPLHWRIEWQEVPA</sequence>
<dbReference type="InterPro" id="IPR045851">
    <property type="entry name" value="AMP-bd_C_sf"/>
</dbReference>
<dbReference type="NCBIfam" id="NF005714">
    <property type="entry name" value="PRK07529.1"/>
    <property type="match status" value="1"/>
</dbReference>
<dbReference type="InterPro" id="IPR050237">
    <property type="entry name" value="ATP-dep_AMP-bd_enzyme"/>
</dbReference>
<reference evidence="3 4" key="1">
    <citation type="submission" date="2020-10" db="EMBL/GenBank/DDBJ databases">
        <title>Complete genome sequence of Cupriavidus basilensis CCUG 49340T.</title>
        <authorList>
            <person name="Salva-Serra F."/>
            <person name="Donoso R.A."/>
            <person name="Cho K.H."/>
            <person name="Yoo J.A."/>
            <person name="Lee K."/>
            <person name="Yoon S.-H."/>
            <person name="Perez-Pantoja D."/>
            <person name="Moore E.R.B."/>
        </authorList>
    </citation>
    <scope>NUCLEOTIDE SEQUENCE [LARGE SCALE GENOMIC DNA]</scope>
    <source>
        <strain evidence="4">CCUG 49340</strain>
    </source>
</reference>